<evidence type="ECO:0000313" key="6">
    <source>
        <dbReference type="EMBL" id="EHM12983.1"/>
    </source>
</evidence>
<dbReference type="PANTHER" id="PTHR30024">
    <property type="entry name" value="ALIPHATIC SULFONATES-BINDING PROTEIN-RELATED"/>
    <property type="match status" value="1"/>
</dbReference>
<proteinExistence type="inferred from homology"/>
<dbReference type="STRING" id="885272.JonanDRAFT_0583"/>
<dbReference type="InterPro" id="IPR015168">
    <property type="entry name" value="SsuA/THI5"/>
</dbReference>
<evidence type="ECO:0000256" key="4">
    <source>
        <dbReference type="SAM" id="SignalP"/>
    </source>
</evidence>
<evidence type="ECO:0000313" key="7">
    <source>
        <dbReference type="Proteomes" id="UP000003806"/>
    </source>
</evidence>
<dbReference type="AlphaFoldDB" id="H0UJX3"/>
<evidence type="ECO:0000256" key="2">
    <source>
        <dbReference type="ARBA" id="ARBA00010742"/>
    </source>
</evidence>
<accession>H0UJX3</accession>
<dbReference type="RefSeq" id="WP_008522721.1">
    <property type="nucleotide sequence ID" value="NZ_CM001376.1"/>
</dbReference>
<feature type="signal peptide" evidence="4">
    <location>
        <begin position="1"/>
        <end position="25"/>
    </location>
</feature>
<evidence type="ECO:0000256" key="3">
    <source>
        <dbReference type="ARBA" id="ARBA00022729"/>
    </source>
</evidence>
<dbReference type="Pfam" id="PF09084">
    <property type="entry name" value="NMT1"/>
    <property type="match status" value="1"/>
</dbReference>
<dbReference type="OrthoDB" id="1701777at2"/>
<organism evidence="6 7">
    <name type="scientific">Jonquetella anthropi DSM 22815</name>
    <dbReference type="NCBI Taxonomy" id="885272"/>
    <lineage>
        <taxon>Bacteria</taxon>
        <taxon>Thermotogati</taxon>
        <taxon>Synergistota</taxon>
        <taxon>Synergistia</taxon>
        <taxon>Synergistales</taxon>
        <taxon>Dethiosulfovibrionaceae</taxon>
        <taxon>Jonquetella</taxon>
    </lineage>
</organism>
<reference evidence="6 7" key="1">
    <citation type="submission" date="2011-11" db="EMBL/GenBank/DDBJ databases">
        <title>The Noncontiguous Finished genome of Jonquetella anthropi DSM 22815.</title>
        <authorList>
            <consortium name="US DOE Joint Genome Institute (JGI-PGF)"/>
            <person name="Lucas S."/>
            <person name="Copeland A."/>
            <person name="Lapidus A."/>
            <person name="Glavina del Rio T."/>
            <person name="Dalin E."/>
            <person name="Tice H."/>
            <person name="Bruce D."/>
            <person name="Goodwin L."/>
            <person name="Pitluck S."/>
            <person name="Peters L."/>
            <person name="Mikhailova N."/>
            <person name="Held B."/>
            <person name="Kyrpides N."/>
            <person name="Mavromatis K."/>
            <person name="Ivanova N."/>
            <person name="Markowitz V."/>
            <person name="Cheng J.-F."/>
            <person name="Hugenholtz P."/>
            <person name="Woyke T."/>
            <person name="Wu D."/>
            <person name="Gronow S."/>
            <person name="Wellnitz S."/>
            <person name="Brambilla E."/>
            <person name="Klenk H.-P."/>
            <person name="Eisen J.A."/>
        </authorList>
    </citation>
    <scope>NUCLEOTIDE SEQUENCE [LARGE SCALE GENOMIC DNA]</scope>
    <source>
        <strain evidence="6 7">DSM 22815</strain>
    </source>
</reference>
<keyword evidence="7" id="KW-1185">Reference proteome</keyword>
<dbReference type="GO" id="GO:0042597">
    <property type="term" value="C:periplasmic space"/>
    <property type="evidence" value="ECO:0007669"/>
    <property type="project" value="UniProtKB-SubCell"/>
</dbReference>
<dbReference type="EMBL" id="CM001376">
    <property type="protein sequence ID" value="EHM12983.1"/>
    <property type="molecule type" value="Genomic_DNA"/>
</dbReference>
<name>H0UJX3_9BACT</name>
<evidence type="ECO:0000256" key="1">
    <source>
        <dbReference type="ARBA" id="ARBA00004418"/>
    </source>
</evidence>
<dbReference type="Proteomes" id="UP000003806">
    <property type="component" value="Chromosome"/>
</dbReference>
<dbReference type="HOGENOM" id="CLU_046534_0_0_0"/>
<protein>
    <submittedName>
        <fullName evidence="6">ABC-type nitrate/sulfonate/bicarbonate transport system, periplasmic component</fullName>
    </submittedName>
</protein>
<dbReference type="SUPFAM" id="SSF53850">
    <property type="entry name" value="Periplasmic binding protein-like II"/>
    <property type="match status" value="1"/>
</dbReference>
<comment type="similarity">
    <text evidence="2">Belongs to the bacterial solute-binding protein SsuA/TauA family.</text>
</comment>
<feature type="chain" id="PRO_5003541935" evidence="4">
    <location>
        <begin position="26"/>
        <end position="381"/>
    </location>
</feature>
<feature type="domain" description="SsuA/THI5-like" evidence="5">
    <location>
        <begin position="65"/>
        <end position="271"/>
    </location>
</feature>
<sequence length="381" mass="42281">MKKSLVALALSIALGTVLTASSAMAVDNESIVAAMVSKYSLEPLPKEDADYTVNLGYYNCDHMTAACIGKDSGIFKALGMKVEITGNGKVPEAMSAGRMDMAYAGWTTTLRAVQVGTPLFIAAENHTGGAEYLVCSFKIKTPHDLIGKKICAGGDTANDLNWQEWTAQLGIPNDIKNYENYSMSDADAYFAMVAGKLDAFTCCDPWGSMAEYEKTGWVMVRQNTQRESGHGTCCKVCMNYNFAKKHPKLASRMLLAHTLSLQFMYLHPYKAAQIFSANYNVPLEVGLMTLYKKLNEEGRTLSWKLNRQYMQNQLDTMKKYHVRDDINSVNLDDYIDLTYFNASGAIDFDKFIAEQVDPVFPLGMSYKDWRAKAVAVDGIVE</sequence>
<gene>
    <name evidence="6" type="ORF">JonanDRAFT_0583</name>
</gene>
<keyword evidence="3 4" id="KW-0732">Signal</keyword>
<dbReference type="Gene3D" id="3.40.190.10">
    <property type="entry name" value="Periplasmic binding protein-like II"/>
    <property type="match status" value="1"/>
</dbReference>
<dbReference type="NCBIfam" id="NF040735">
    <property type="entry name" value="SBP_SaoX"/>
    <property type="match status" value="1"/>
</dbReference>
<comment type="subcellular location">
    <subcellularLocation>
        <location evidence="1">Periplasm</location>
    </subcellularLocation>
</comment>
<dbReference type="eggNOG" id="COG0715">
    <property type="taxonomic scope" value="Bacteria"/>
</dbReference>
<evidence type="ECO:0000259" key="5">
    <source>
        <dbReference type="Pfam" id="PF09084"/>
    </source>
</evidence>
<dbReference type="PANTHER" id="PTHR30024:SF47">
    <property type="entry name" value="TAURINE-BINDING PERIPLASMIC PROTEIN"/>
    <property type="match status" value="1"/>
</dbReference>